<dbReference type="HOGENOM" id="CLU_1048916_0_0_10"/>
<dbReference type="PATRIC" id="fig|1191523.3.peg.1311"/>
<dbReference type="KEGG" id="mro:MROS_1233"/>
<dbReference type="InterPro" id="IPR011990">
    <property type="entry name" value="TPR-like_helical_dom_sf"/>
</dbReference>
<keyword evidence="2" id="KW-0812">Transmembrane</keyword>
<accession>I6Z5N3</accession>
<keyword evidence="1" id="KW-0802">TPR repeat</keyword>
<evidence type="ECO:0000256" key="1">
    <source>
        <dbReference type="PROSITE-ProRule" id="PRU00339"/>
    </source>
</evidence>
<feature type="repeat" description="TPR" evidence="1">
    <location>
        <begin position="60"/>
        <end position="93"/>
    </location>
</feature>
<sequence length="265" mass="30417">MKQKFYLIILSIFAWSSLFAQVISYEALKKEFNLFEYEKVIQLSDSLLKSDKNLPDSLAIDIYLMRAVSYYSIAREDSAAKNFEEILNINPNYSPDPLIISPKLISLFDQVKLNYRPKQPVQSDSTSAKPTEALKEKTQSQNFARLKNLILPGWGHLSREFSTKGAVITSVSLLNLAGMIYFIYDTNQKEKSYLNETNKILIPSRYNDYNNAYKIRNALIISYAALWIYSQVDMLIFDKDEETFGKTVSYDANTNTVFFGISLGF</sequence>
<dbReference type="EMBL" id="CP003557">
    <property type="protein sequence ID" value="AFN74470.1"/>
    <property type="molecule type" value="Genomic_DNA"/>
</dbReference>
<protein>
    <submittedName>
        <fullName evidence="3">Tetratricopeptide TPR_2 repeat protein</fullName>
    </submittedName>
</protein>
<evidence type="ECO:0000313" key="4">
    <source>
        <dbReference type="Proteomes" id="UP000009011"/>
    </source>
</evidence>
<dbReference type="Gene3D" id="1.25.40.10">
    <property type="entry name" value="Tetratricopeptide repeat domain"/>
    <property type="match status" value="1"/>
</dbReference>
<dbReference type="PROSITE" id="PS50005">
    <property type="entry name" value="TPR"/>
    <property type="match status" value="1"/>
</dbReference>
<dbReference type="SUPFAM" id="SSF48452">
    <property type="entry name" value="TPR-like"/>
    <property type="match status" value="1"/>
</dbReference>
<keyword evidence="2" id="KW-0472">Membrane</keyword>
<organism evidence="3 4">
    <name type="scientific">Melioribacter roseus (strain DSM 23840 / JCM 17771 / VKM B-2668 / P3M-2)</name>
    <dbReference type="NCBI Taxonomy" id="1191523"/>
    <lineage>
        <taxon>Bacteria</taxon>
        <taxon>Pseudomonadati</taxon>
        <taxon>Ignavibacteriota</taxon>
        <taxon>Ignavibacteria</taxon>
        <taxon>Ignavibacteriales</taxon>
        <taxon>Melioribacteraceae</taxon>
        <taxon>Melioribacter</taxon>
    </lineage>
</organism>
<dbReference type="Proteomes" id="UP000009011">
    <property type="component" value="Chromosome"/>
</dbReference>
<evidence type="ECO:0000256" key="2">
    <source>
        <dbReference type="SAM" id="Phobius"/>
    </source>
</evidence>
<gene>
    <name evidence="3" type="ordered locus">MROS_1233</name>
</gene>
<dbReference type="RefSeq" id="WP_014855905.1">
    <property type="nucleotide sequence ID" value="NC_018178.1"/>
</dbReference>
<proteinExistence type="predicted"/>
<feature type="transmembrane region" description="Helical" evidence="2">
    <location>
        <begin position="165"/>
        <end position="184"/>
    </location>
</feature>
<keyword evidence="4" id="KW-1185">Reference proteome</keyword>
<dbReference type="STRING" id="1191523.MROS_1233"/>
<dbReference type="InterPro" id="IPR019734">
    <property type="entry name" value="TPR_rpt"/>
</dbReference>
<dbReference type="AlphaFoldDB" id="I6Z5N3"/>
<keyword evidence="2" id="KW-1133">Transmembrane helix</keyword>
<name>I6Z5N3_MELRP</name>
<dbReference type="eggNOG" id="ENOG5033HR1">
    <property type="taxonomic scope" value="Bacteria"/>
</dbReference>
<reference evidence="3 4" key="1">
    <citation type="journal article" date="2013" name="PLoS ONE">
        <title>Genomic analysis of Melioribacter roseus, facultatively anaerobic organotrophic bacterium representing a novel deep lineage within Bacteriodetes/Chlorobi group.</title>
        <authorList>
            <person name="Kadnikov V.V."/>
            <person name="Mardanov A.V."/>
            <person name="Podosokorskaya O.A."/>
            <person name="Gavrilov S.N."/>
            <person name="Kublanov I.V."/>
            <person name="Beletsky A.V."/>
            <person name="Bonch-Osmolovskaya E.A."/>
            <person name="Ravin N.V."/>
        </authorList>
    </citation>
    <scope>NUCLEOTIDE SEQUENCE [LARGE SCALE GENOMIC DNA]</scope>
    <source>
        <strain evidence="4">JCM 17771 / P3M-2</strain>
    </source>
</reference>
<evidence type="ECO:0000313" key="3">
    <source>
        <dbReference type="EMBL" id="AFN74470.1"/>
    </source>
</evidence>